<dbReference type="Pfam" id="PF00378">
    <property type="entry name" value="ECH_1"/>
    <property type="match status" value="1"/>
</dbReference>
<keyword evidence="7" id="KW-0576">Peroxisome</keyword>
<evidence type="ECO:0000256" key="7">
    <source>
        <dbReference type="ARBA" id="ARBA00023140"/>
    </source>
</evidence>
<keyword evidence="8" id="KW-0413">Isomerase</keyword>
<dbReference type="GO" id="GO:0006631">
    <property type="term" value="P:fatty acid metabolic process"/>
    <property type="evidence" value="ECO:0007669"/>
    <property type="project" value="UniProtKB-KW"/>
</dbReference>
<evidence type="ECO:0000313" key="10">
    <source>
        <dbReference type="Proteomes" id="UP000716291"/>
    </source>
</evidence>
<evidence type="ECO:0000256" key="8">
    <source>
        <dbReference type="ARBA" id="ARBA00023235"/>
    </source>
</evidence>
<evidence type="ECO:0000256" key="1">
    <source>
        <dbReference type="ARBA" id="ARBA00004275"/>
    </source>
</evidence>
<dbReference type="PANTHER" id="PTHR43149:SF1">
    <property type="entry name" value="DELTA(3,5)-DELTA(2,4)-DIENOYL-COA ISOMERASE, MITOCHONDRIAL"/>
    <property type="match status" value="1"/>
</dbReference>
<keyword evidence="10" id="KW-1185">Reference proteome</keyword>
<evidence type="ECO:0000313" key="9">
    <source>
        <dbReference type="EMBL" id="KAG1311623.1"/>
    </source>
</evidence>
<protein>
    <submittedName>
        <fullName evidence="9">Uncharacterized protein</fullName>
    </submittedName>
</protein>
<dbReference type="GO" id="GO:0051750">
    <property type="term" value="F:delta(3,5)-delta(2,4)-dienoyl-CoA isomerase activity"/>
    <property type="evidence" value="ECO:0007669"/>
    <property type="project" value="TreeGrafter"/>
</dbReference>
<dbReference type="GO" id="GO:0005739">
    <property type="term" value="C:mitochondrion"/>
    <property type="evidence" value="ECO:0007669"/>
    <property type="project" value="TreeGrafter"/>
</dbReference>
<dbReference type="InterPro" id="IPR045002">
    <property type="entry name" value="Ech1-like"/>
</dbReference>
<dbReference type="Gene3D" id="3.90.226.10">
    <property type="entry name" value="2-enoyl-CoA Hydratase, Chain A, domain 1"/>
    <property type="match status" value="1"/>
</dbReference>
<dbReference type="InterPro" id="IPR001753">
    <property type="entry name" value="Enoyl-CoA_hydra/iso"/>
</dbReference>
<dbReference type="InterPro" id="IPR029045">
    <property type="entry name" value="ClpP/crotonase-like_dom_sf"/>
</dbReference>
<reference evidence="9" key="1">
    <citation type="journal article" date="2020" name="Microb. Genom.">
        <title>Genetic diversity of clinical and environmental Mucorales isolates obtained from an investigation of mucormycosis cases among solid organ transplant recipients.</title>
        <authorList>
            <person name="Nguyen M.H."/>
            <person name="Kaul D."/>
            <person name="Muto C."/>
            <person name="Cheng S.J."/>
            <person name="Richter R.A."/>
            <person name="Bruno V.M."/>
            <person name="Liu G."/>
            <person name="Beyhan S."/>
            <person name="Sundermann A.J."/>
            <person name="Mounaud S."/>
            <person name="Pasculle A.W."/>
            <person name="Nierman W.C."/>
            <person name="Driscoll E."/>
            <person name="Cumbie R."/>
            <person name="Clancy C.J."/>
            <person name="Dupont C.L."/>
        </authorList>
    </citation>
    <scope>NUCLEOTIDE SEQUENCE</scope>
    <source>
        <strain evidence="9">GL11</strain>
    </source>
</reference>
<gene>
    <name evidence="9" type="ORF">G6F64_003663</name>
</gene>
<dbReference type="Proteomes" id="UP000716291">
    <property type="component" value="Unassembled WGS sequence"/>
</dbReference>
<dbReference type="InterPro" id="IPR014748">
    <property type="entry name" value="Enoyl-CoA_hydra_C"/>
</dbReference>
<dbReference type="CDD" id="cd06558">
    <property type="entry name" value="crotonase-like"/>
    <property type="match status" value="1"/>
</dbReference>
<keyword evidence="6" id="KW-0443">Lipid metabolism</keyword>
<comment type="subcellular location">
    <subcellularLocation>
        <location evidence="1">Peroxisome</location>
    </subcellularLocation>
</comment>
<evidence type="ECO:0000256" key="3">
    <source>
        <dbReference type="ARBA" id="ARBA00005254"/>
    </source>
</evidence>
<comment type="pathway">
    <text evidence="2">Lipid metabolism; fatty acid beta-oxidation.</text>
</comment>
<dbReference type="FunFam" id="1.10.12.10:FF:000004">
    <property type="entry name" value="Delta3,5-delta2,4-dienoyl-CoA isomerase"/>
    <property type="match status" value="1"/>
</dbReference>
<sequence>MANMYQYENFKIEVSSEGIAHVQINRPKSLNALLPQMIIDIGKIFQQISDDINVRCVILSSSGRMFTAGLDLAGNELSKLSNPELDTARNTYRARPMIKLVQDAFTAVELCSKPVIAAIHNACIGGGVDLTTACDIRYCTKDAYFSVKEVDLGFAADVGSLQRLPKVIGNHTLVRELCYTARNMYADEALQCGLVNKVTENHESLLAEALKTAQNIASKSPIAILGTKHLLNYSRDHSVAEGLDYSVTWNSAMLQTEDVSRSIEGLLKKTPAKYSKI</sequence>
<dbReference type="PANTHER" id="PTHR43149">
    <property type="entry name" value="ENOYL-COA HYDRATASE"/>
    <property type="match status" value="1"/>
</dbReference>
<dbReference type="AlphaFoldDB" id="A0A9P6XE73"/>
<evidence type="ECO:0000256" key="4">
    <source>
        <dbReference type="ARBA" id="ARBA00022832"/>
    </source>
</evidence>
<dbReference type="EMBL" id="JAANQT010000368">
    <property type="protein sequence ID" value="KAG1311623.1"/>
    <property type="molecule type" value="Genomic_DNA"/>
</dbReference>
<keyword evidence="4" id="KW-0276">Fatty acid metabolism</keyword>
<dbReference type="Gene3D" id="1.10.12.10">
    <property type="entry name" value="Lyase 2-enoyl-coa Hydratase, Chain A, domain 2"/>
    <property type="match status" value="1"/>
</dbReference>
<name>A0A9P6XE73_RHIOR</name>
<evidence type="ECO:0000256" key="5">
    <source>
        <dbReference type="ARBA" id="ARBA00022990"/>
    </source>
</evidence>
<comment type="caution">
    <text evidence="9">The sequence shown here is derived from an EMBL/GenBank/DDBJ whole genome shotgun (WGS) entry which is preliminary data.</text>
</comment>
<evidence type="ECO:0000256" key="2">
    <source>
        <dbReference type="ARBA" id="ARBA00005005"/>
    </source>
</evidence>
<dbReference type="SUPFAM" id="SSF52096">
    <property type="entry name" value="ClpP/crotonase"/>
    <property type="match status" value="1"/>
</dbReference>
<proteinExistence type="inferred from homology"/>
<accession>A0A9P6XE73</accession>
<dbReference type="FunFam" id="3.90.226.10:FF:000024">
    <property type="entry name" value="Delta3,5-delta2,4-dienoyl-CoA isomerase"/>
    <property type="match status" value="1"/>
</dbReference>
<dbReference type="GO" id="GO:0005777">
    <property type="term" value="C:peroxisome"/>
    <property type="evidence" value="ECO:0007669"/>
    <property type="project" value="UniProtKB-SubCell"/>
</dbReference>
<keyword evidence="5" id="KW-0007">Acetylation</keyword>
<comment type="similarity">
    <text evidence="3">Belongs to the enoyl-CoA hydratase/isomerase family.</text>
</comment>
<organism evidence="9 10">
    <name type="scientific">Rhizopus oryzae</name>
    <name type="common">Mucormycosis agent</name>
    <name type="synonym">Rhizopus arrhizus var. delemar</name>
    <dbReference type="NCBI Taxonomy" id="64495"/>
    <lineage>
        <taxon>Eukaryota</taxon>
        <taxon>Fungi</taxon>
        <taxon>Fungi incertae sedis</taxon>
        <taxon>Mucoromycota</taxon>
        <taxon>Mucoromycotina</taxon>
        <taxon>Mucoromycetes</taxon>
        <taxon>Mucorales</taxon>
        <taxon>Mucorineae</taxon>
        <taxon>Rhizopodaceae</taxon>
        <taxon>Rhizopus</taxon>
    </lineage>
</organism>
<evidence type="ECO:0000256" key="6">
    <source>
        <dbReference type="ARBA" id="ARBA00023098"/>
    </source>
</evidence>